<protein>
    <submittedName>
        <fullName evidence="1">Glycosyl transferase</fullName>
    </submittedName>
</protein>
<dbReference type="SUPFAM" id="SSF53448">
    <property type="entry name" value="Nucleotide-diphospho-sugar transferases"/>
    <property type="match status" value="1"/>
</dbReference>
<dbReference type="Gene3D" id="3.90.550.10">
    <property type="entry name" value="Spore Coat Polysaccharide Biosynthesis Protein SpsA, Chain A"/>
    <property type="match status" value="1"/>
</dbReference>
<dbReference type="GO" id="GO:0016740">
    <property type="term" value="F:transferase activity"/>
    <property type="evidence" value="ECO:0007669"/>
    <property type="project" value="UniProtKB-KW"/>
</dbReference>
<dbReference type="Proteomes" id="UP000286260">
    <property type="component" value="Unassembled WGS sequence"/>
</dbReference>
<reference evidence="1 2" key="1">
    <citation type="submission" date="2018-08" db="EMBL/GenBank/DDBJ databases">
        <title>A genome reference for cultivated species of the human gut microbiota.</title>
        <authorList>
            <person name="Zou Y."/>
            <person name="Xue W."/>
            <person name="Luo G."/>
        </authorList>
    </citation>
    <scope>NUCLEOTIDE SEQUENCE [LARGE SCALE GENOMIC DNA]</scope>
    <source>
        <strain evidence="1 2">AM34-17</strain>
    </source>
</reference>
<comment type="caution">
    <text evidence="1">The sequence shown here is derived from an EMBL/GenBank/DDBJ whole genome shotgun (WGS) entry which is preliminary data.</text>
</comment>
<keyword evidence="1" id="KW-0808">Transferase</keyword>
<gene>
    <name evidence="1" type="ORF">DW828_11935</name>
</gene>
<accession>A0A3R6FND2</accession>
<organism evidence="1 2">
    <name type="scientific">Parabacteroides merdae</name>
    <dbReference type="NCBI Taxonomy" id="46503"/>
    <lineage>
        <taxon>Bacteria</taxon>
        <taxon>Pseudomonadati</taxon>
        <taxon>Bacteroidota</taxon>
        <taxon>Bacteroidia</taxon>
        <taxon>Bacteroidales</taxon>
        <taxon>Tannerellaceae</taxon>
        <taxon>Parabacteroides</taxon>
    </lineage>
</organism>
<dbReference type="EMBL" id="QSII01000016">
    <property type="protein sequence ID" value="RHC83804.1"/>
    <property type="molecule type" value="Genomic_DNA"/>
</dbReference>
<dbReference type="AlphaFoldDB" id="A0A3R6FND2"/>
<sequence length="323" mass="38744">MLNFCTLFDSGYLSRGLAMYESLNRHCKDFHLYVFAFNDECFSVLKSLYLANMTVISLPEFEDEELLKVKPTRSRGEYCWTCSSSTILYVLDNYDVDHCTYIDADLYFCASPQILLDEMDESESVLITPHRYTPQYDQSEKTGIYCVQFVYFRNNQQGRKVLTWWRKACLEWCYNRFEDGRFGDQKYLDDWPERFEGVHVLQHLGGGVAPWNMQQYRFEQQGKEIIGIELETEKQFPLVFYHFHSLVFVTPFYFSPRPYYKRNDSTIILLFNPYVKEIVKLRKQYALGKMEHYLSGWKFFKYLAEVFVRRGFKEIHYIKLLHQ</sequence>
<dbReference type="InterPro" id="IPR029044">
    <property type="entry name" value="Nucleotide-diphossugar_trans"/>
</dbReference>
<evidence type="ECO:0000313" key="2">
    <source>
        <dbReference type="Proteomes" id="UP000286260"/>
    </source>
</evidence>
<evidence type="ECO:0000313" key="1">
    <source>
        <dbReference type="EMBL" id="RHC83804.1"/>
    </source>
</evidence>
<name>A0A3R6FND2_9BACT</name>
<proteinExistence type="predicted"/>